<organism evidence="1 2">
    <name type="scientific">Planoprotostelium fungivorum</name>
    <dbReference type="NCBI Taxonomy" id="1890364"/>
    <lineage>
        <taxon>Eukaryota</taxon>
        <taxon>Amoebozoa</taxon>
        <taxon>Evosea</taxon>
        <taxon>Variosea</taxon>
        <taxon>Cavosteliida</taxon>
        <taxon>Cavosteliaceae</taxon>
        <taxon>Planoprotostelium</taxon>
    </lineage>
</organism>
<protein>
    <submittedName>
        <fullName evidence="1">Uncharacterized protein</fullName>
    </submittedName>
</protein>
<evidence type="ECO:0000313" key="2">
    <source>
        <dbReference type="Proteomes" id="UP000241769"/>
    </source>
</evidence>
<dbReference type="InParanoid" id="A0A2P6MTF4"/>
<proteinExistence type="predicted"/>
<name>A0A2P6MTF4_9EUKA</name>
<dbReference type="Proteomes" id="UP000241769">
    <property type="component" value="Unassembled WGS sequence"/>
</dbReference>
<keyword evidence="2" id="KW-1185">Reference proteome</keyword>
<dbReference type="AlphaFoldDB" id="A0A2P6MTF4"/>
<comment type="caution">
    <text evidence="1">The sequence shown here is derived from an EMBL/GenBank/DDBJ whole genome shotgun (WGS) entry which is preliminary data.</text>
</comment>
<reference evidence="1 2" key="1">
    <citation type="journal article" date="2018" name="Genome Biol. Evol.">
        <title>Multiple Roots of Fruiting Body Formation in Amoebozoa.</title>
        <authorList>
            <person name="Hillmann F."/>
            <person name="Forbes G."/>
            <person name="Novohradska S."/>
            <person name="Ferling I."/>
            <person name="Riege K."/>
            <person name="Groth M."/>
            <person name="Westermann M."/>
            <person name="Marz M."/>
            <person name="Spaller T."/>
            <person name="Winckler T."/>
            <person name="Schaap P."/>
            <person name="Glockner G."/>
        </authorList>
    </citation>
    <scope>NUCLEOTIDE SEQUENCE [LARGE SCALE GENOMIC DNA]</scope>
    <source>
        <strain evidence="1 2">Jena</strain>
    </source>
</reference>
<sequence length="61" mass="6973">MFCRGLPNRTQETSIQVQKMNNRDEGIHRKDIGVHGRRCCNKERNVDSSVAHSPPDSSMTF</sequence>
<gene>
    <name evidence="1" type="ORF">PROFUN_15997</name>
</gene>
<dbReference type="EMBL" id="MDYQ01000423">
    <property type="protein sequence ID" value="PRP74964.1"/>
    <property type="molecule type" value="Genomic_DNA"/>
</dbReference>
<evidence type="ECO:0000313" key="1">
    <source>
        <dbReference type="EMBL" id="PRP74964.1"/>
    </source>
</evidence>
<accession>A0A2P6MTF4</accession>